<dbReference type="AlphaFoldDB" id="A0A1Y6G0L4"/>
<accession>A0A1Y6G0L4</accession>
<name>A0A1Y6G0L4_9GAMM</name>
<protein>
    <recommendedName>
        <fullName evidence="1">DUF6436 domain-containing protein</fullName>
    </recommendedName>
</protein>
<dbReference type="OrthoDB" id="8897581at2"/>
<dbReference type="Proteomes" id="UP000194450">
    <property type="component" value="Unassembled WGS sequence"/>
</dbReference>
<keyword evidence="3" id="KW-1185">Reference proteome</keyword>
<evidence type="ECO:0000313" key="2">
    <source>
        <dbReference type="EMBL" id="SMQ80060.1"/>
    </source>
</evidence>
<evidence type="ECO:0000259" key="1">
    <source>
        <dbReference type="Pfam" id="PF20029"/>
    </source>
</evidence>
<feature type="domain" description="DUF6436" evidence="1">
    <location>
        <begin position="46"/>
        <end position="174"/>
    </location>
</feature>
<dbReference type="EMBL" id="FXWH01000002">
    <property type="protein sequence ID" value="SMQ80060.1"/>
    <property type="molecule type" value="Genomic_DNA"/>
</dbReference>
<reference evidence="3" key="1">
    <citation type="submission" date="2017-04" db="EMBL/GenBank/DDBJ databases">
        <authorList>
            <person name="Varghese N."/>
            <person name="Submissions S."/>
        </authorList>
    </citation>
    <scope>NUCLEOTIDE SEQUENCE [LARGE SCALE GENOMIC DNA]</scope>
</reference>
<dbReference type="Pfam" id="PF20029">
    <property type="entry name" value="DUF6436"/>
    <property type="match status" value="1"/>
</dbReference>
<gene>
    <name evidence="2" type="ORF">SAMN06297229_1973</name>
</gene>
<dbReference type="InterPro" id="IPR045494">
    <property type="entry name" value="DUF6436"/>
</dbReference>
<proteinExistence type="predicted"/>
<organism evidence="2 3">
    <name type="scientific">Pseudidiomarina planktonica</name>
    <dbReference type="NCBI Taxonomy" id="1323738"/>
    <lineage>
        <taxon>Bacteria</taxon>
        <taxon>Pseudomonadati</taxon>
        <taxon>Pseudomonadota</taxon>
        <taxon>Gammaproteobacteria</taxon>
        <taxon>Alteromonadales</taxon>
        <taxon>Idiomarinaceae</taxon>
        <taxon>Pseudidiomarina</taxon>
    </lineage>
</organism>
<evidence type="ECO:0000313" key="3">
    <source>
        <dbReference type="Proteomes" id="UP000194450"/>
    </source>
</evidence>
<dbReference type="RefSeq" id="WP_086435106.1">
    <property type="nucleotide sequence ID" value="NZ_FXWH01000002.1"/>
</dbReference>
<sequence>MRLALVLGVWLVACVGSLYWFLGGQLSWFDPAGALEHQASQPNFEQQLEQALRKRVPLVSGSGTVVHIKSADCHCNWRAQSHITDLTGQAEQQGLQVSYLSLEASDELQRWLPATPAVILLNAQGELAYIGPYSAGAFCSSASSFVETLLPALAEASAPGGWVNTQSRGCYCPTSA</sequence>